<gene>
    <name evidence="3" type="ORF">B0H16DRAFT_1471175</name>
</gene>
<evidence type="ECO:0000313" key="3">
    <source>
        <dbReference type="EMBL" id="KAJ7726918.1"/>
    </source>
</evidence>
<dbReference type="Proteomes" id="UP001215598">
    <property type="component" value="Unassembled WGS sequence"/>
</dbReference>
<sequence>MVAPLIILSICALVALVATPPVILHHHPEYLLAFHKEVHALAGLAYTTISTDAMVTVTRGLGLSTRYLVEATQTITAAVIETWPEFSAGALRFVITALFPDLPLPGSGMATKHFISLLLILRTSWSVLRSRYDDLILPKIIRGLVKFFYSLRGKSEGLSFRKWMVLSCAAAFLVAAYWYSIGQHDAEAARAEAARLDDADDDEAEADAKQDEVHLEVPTAPRAQAGGDSQDQHLNKGVVNPVIQVPAPKAAAFGRQSGQPLLIPRTLLDADDFNQSSTHGVEGDQCAKLLPQAPYSAAAYEYGPWFPEKRRMKAGESFGIESPGWNFDDSEHQISAAFGAQRPGEVDTLRAGTVRPMAVNSEPLGPYPQPQYFLRWLVFTIDLLGHDAHGSSSTCILYELADQQTSTHRDVSASSTTGEVKSSAALKAGILITHSKVVLALSKSHFELTYGPGYAVQKALVTRKERKQAFVAKPKAMDIQRHESARLLKGHALQHRSSTLEGIPAHSAEARREENLQLIFSSKKAEQGEDFFPGPCNLKQLDVGCRTMVKFLFLRTSPNSRTAAKTSQLKGEKKFSLPVHYIEPRIHSTRKCAILSRIHRYDGHRLSFSFCIGKESLGEETTPMKSTMQATTITAPTAAKYAATHPARLPTTRPLKFVLTAHPSVAATSDLTSSSRLTEVDLSRVKSRLNKSEAPGSSRQGLSGKFAKIDLKKPLFPVSWGLKKPHSDKGRHMGDLIFWPRLRRVAGAGDGQRPTGSSAFNVTFVISVNIGTGQVEEIQRATDLGGSFPGP</sequence>
<feature type="region of interest" description="Disordered" evidence="1">
    <location>
        <begin position="193"/>
        <end position="216"/>
    </location>
</feature>
<accession>A0AAD7HTN6</accession>
<proteinExistence type="predicted"/>
<protein>
    <submittedName>
        <fullName evidence="3">Uncharacterized protein</fullName>
    </submittedName>
</protein>
<comment type="caution">
    <text evidence="3">The sequence shown here is derived from an EMBL/GenBank/DDBJ whole genome shotgun (WGS) entry which is preliminary data.</text>
</comment>
<name>A0AAD7HTN6_9AGAR</name>
<dbReference type="EMBL" id="JARKIB010000183">
    <property type="protein sequence ID" value="KAJ7726918.1"/>
    <property type="molecule type" value="Genomic_DNA"/>
</dbReference>
<evidence type="ECO:0000256" key="2">
    <source>
        <dbReference type="SAM" id="SignalP"/>
    </source>
</evidence>
<keyword evidence="2" id="KW-0732">Signal</keyword>
<organism evidence="3 4">
    <name type="scientific">Mycena metata</name>
    <dbReference type="NCBI Taxonomy" id="1033252"/>
    <lineage>
        <taxon>Eukaryota</taxon>
        <taxon>Fungi</taxon>
        <taxon>Dikarya</taxon>
        <taxon>Basidiomycota</taxon>
        <taxon>Agaricomycotina</taxon>
        <taxon>Agaricomycetes</taxon>
        <taxon>Agaricomycetidae</taxon>
        <taxon>Agaricales</taxon>
        <taxon>Marasmiineae</taxon>
        <taxon>Mycenaceae</taxon>
        <taxon>Mycena</taxon>
    </lineage>
</organism>
<evidence type="ECO:0000313" key="4">
    <source>
        <dbReference type="Proteomes" id="UP001215598"/>
    </source>
</evidence>
<feature type="chain" id="PRO_5042183257" evidence="2">
    <location>
        <begin position="20"/>
        <end position="791"/>
    </location>
</feature>
<feature type="signal peptide" evidence="2">
    <location>
        <begin position="1"/>
        <end position="19"/>
    </location>
</feature>
<keyword evidence="4" id="KW-1185">Reference proteome</keyword>
<dbReference type="AlphaFoldDB" id="A0AAD7HTN6"/>
<evidence type="ECO:0000256" key="1">
    <source>
        <dbReference type="SAM" id="MobiDB-lite"/>
    </source>
</evidence>
<reference evidence="3" key="1">
    <citation type="submission" date="2023-03" db="EMBL/GenBank/DDBJ databases">
        <title>Massive genome expansion in bonnet fungi (Mycena s.s.) driven by repeated elements and novel gene families across ecological guilds.</title>
        <authorList>
            <consortium name="Lawrence Berkeley National Laboratory"/>
            <person name="Harder C.B."/>
            <person name="Miyauchi S."/>
            <person name="Viragh M."/>
            <person name="Kuo A."/>
            <person name="Thoen E."/>
            <person name="Andreopoulos B."/>
            <person name="Lu D."/>
            <person name="Skrede I."/>
            <person name="Drula E."/>
            <person name="Henrissat B."/>
            <person name="Morin E."/>
            <person name="Kohler A."/>
            <person name="Barry K."/>
            <person name="LaButti K."/>
            <person name="Morin E."/>
            <person name="Salamov A."/>
            <person name="Lipzen A."/>
            <person name="Mereny Z."/>
            <person name="Hegedus B."/>
            <person name="Baldrian P."/>
            <person name="Stursova M."/>
            <person name="Weitz H."/>
            <person name="Taylor A."/>
            <person name="Grigoriev I.V."/>
            <person name="Nagy L.G."/>
            <person name="Martin F."/>
            <person name="Kauserud H."/>
        </authorList>
    </citation>
    <scope>NUCLEOTIDE SEQUENCE</scope>
    <source>
        <strain evidence="3">CBHHK182m</strain>
    </source>
</reference>
<feature type="compositionally biased region" description="Basic and acidic residues" evidence="1">
    <location>
        <begin position="206"/>
        <end position="215"/>
    </location>
</feature>